<name>C0JJI0_SOYBN</name>
<dbReference type="EMBL" id="FJ225394">
    <property type="protein sequence ID" value="ACN78971.1"/>
    <property type="molecule type" value="Genomic_DNA"/>
</dbReference>
<sequence>MVMNSLHQWCPVSSVAKSSQTKAIRREGAIILRLKLQKDTDAFRLEREKEATKRLFDFADKYRVLTRFLSIYSIATQVTRNILWREERFKSDIESFMCSMM</sequence>
<organism evidence="1">
    <name type="scientific">Glycine max</name>
    <name type="common">Soybean</name>
    <name type="synonym">Glycine hispida</name>
    <dbReference type="NCBI Taxonomy" id="3847"/>
    <lineage>
        <taxon>Eukaryota</taxon>
        <taxon>Viridiplantae</taxon>
        <taxon>Streptophyta</taxon>
        <taxon>Embryophyta</taxon>
        <taxon>Tracheophyta</taxon>
        <taxon>Spermatophyta</taxon>
        <taxon>Magnoliopsida</taxon>
        <taxon>eudicotyledons</taxon>
        <taxon>Gunneridae</taxon>
        <taxon>Pentapetalae</taxon>
        <taxon>rosids</taxon>
        <taxon>fabids</taxon>
        <taxon>Fabales</taxon>
        <taxon>Fabaceae</taxon>
        <taxon>Papilionoideae</taxon>
        <taxon>50 kb inversion clade</taxon>
        <taxon>NPAAA clade</taxon>
        <taxon>indigoferoid/millettioid clade</taxon>
        <taxon>Phaseoleae</taxon>
        <taxon>Glycine</taxon>
        <taxon>Glycine subgen. Soja</taxon>
    </lineage>
</organism>
<accession>C0JJI0</accession>
<proteinExistence type="predicted"/>
<protein>
    <submittedName>
        <fullName evidence="1">Putative cellulase</fullName>
    </submittedName>
</protein>
<evidence type="ECO:0000313" key="1">
    <source>
        <dbReference type="EMBL" id="ACN78971.1"/>
    </source>
</evidence>
<dbReference type="AlphaFoldDB" id="C0JJI0"/>
<reference evidence="1" key="1">
    <citation type="journal article" date="2009" name="Plant Physiol.">
        <title>Identification and analyses of candidate genes for rpp4-mediated resistance to Asian soybean rust in soybean.</title>
        <authorList>
            <person name="Meyer J.D."/>
            <person name="Silva D.C."/>
            <person name="Yang C."/>
            <person name="Pedley K.F."/>
            <person name="Zhang C."/>
            <person name="van de Mortel M."/>
            <person name="Hill J.H."/>
            <person name="Shoemaker R.C."/>
            <person name="Abdelnoor R.V."/>
            <person name="Whitham S.A."/>
            <person name="Graham M.A."/>
        </authorList>
    </citation>
    <scope>NUCLEOTIDE SEQUENCE</scope>
</reference>
<dbReference type="EMBL" id="FJ225395">
    <property type="protein sequence ID" value="ACN78978.1"/>
    <property type="molecule type" value="Genomic_DNA"/>
</dbReference>